<dbReference type="Gene3D" id="3.30.559.10">
    <property type="entry name" value="Chloramphenicol acetyltransferase-like domain"/>
    <property type="match status" value="2"/>
</dbReference>
<organism evidence="3 4">
    <name type="scientific">Miscanthus lutarioriparius</name>
    <dbReference type="NCBI Taxonomy" id="422564"/>
    <lineage>
        <taxon>Eukaryota</taxon>
        <taxon>Viridiplantae</taxon>
        <taxon>Streptophyta</taxon>
        <taxon>Embryophyta</taxon>
        <taxon>Tracheophyta</taxon>
        <taxon>Spermatophyta</taxon>
        <taxon>Magnoliopsida</taxon>
        <taxon>Liliopsida</taxon>
        <taxon>Poales</taxon>
        <taxon>Poaceae</taxon>
        <taxon>PACMAD clade</taxon>
        <taxon>Panicoideae</taxon>
        <taxon>Andropogonodae</taxon>
        <taxon>Andropogoneae</taxon>
        <taxon>Saccharinae</taxon>
        <taxon>Miscanthus</taxon>
    </lineage>
</organism>
<keyword evidence="4" id="KW-1185">Reference proteome</keyword>
<dbReference type="Pfam" id="PF02458">
    <property type="entry name" value="Transferase"/>
    <property type="match status" value="2"/>
</dbReference>
<dbReference type="AlphaFoldDB" id="A0A811NRG5"/>
<dbReference type="PANTHER" id="PTHR31147:SF61">
    <property type="entry name" value="ACYL TRANSFERASE 15"/>
    <property type="match status" value="1"/>
</dbReference>
<dbReference type="InterPro" id="IPR050898">
    <property type="entry name" value="Plant_acyltransferase"/>
</dbReference>
<dbReference type="OrthoDB" id="671439at2759"/>
<accession>A0A811NRG5</accession>
<comment type="caution">
    <text evidence="3">The sequence shown here is derived from an EMBL/GenBank/DDBJ whole genome shotgun (WGS) entry which is preliminary data.</text>
</comment>
<evidence type="ECO:0000256" key="2">
    <source>
        <dbReference type="SAM" id="MobiDB-lite"/>
    </source>
</evidence>
<evidence type="ECO:0000313" key="3">
    <source>
        <dbReference type="EMBL" id="CAD6226298.1"/>
    </source>
</evidence>
<protein>
    <submittedName>
        <fullName evidence="3">Uncharacterized protein</fullName>
    </submittedName>
</protein>
<proteinExistence type="inferred from homology"/>
<dbReference type="GO" id="GO:0016747">
    <property type="term" value="F:acyltransferase activity, transferring groups other than amino-acyl groups"/>
    <property type="evidence" value="ECO:0007669"/>
    <property type="project" value="UniProtKB-ARBA"/>
</dbReference>
<feature type="region of interest" description="Disordered" evidence="2">
    <location>
        <begin position="288"/>
        <end position="309"/>
    </location>
</feature>
<reference evidence="3" key="1">
    <citation type="submission" date="2020-10" db="EMBL/GenBank/DDBJ databases">
        <authorList>
            <person name="Han B."/>
            <person name="Lu T."/>
            <person name="Zhao Q."/>
            <person name="Huang X."/>
            <person name="Zhao Y."/>
        </authorList>
    </citation>
    <scope>NUCLEOTIDE SEQUENCE</scope>
</reference>
<dbReference type="InterPro" id="IPR023213">
    <property type="entry name" value="CAT-like_dom_sf"/>
</dbReference>
<evidence type="ECO:0000256" key="1">
    <source>
        <dbReference type="ARBA" id="ARBA00009861"/>
    </source>
</evidence>
<gene>
    <name evidence="3" type="ORF">NCGR_LOCUS18163</name>
</gene>
<evidence type="ECO:0000313" key="4">
    <source>
        <dbReference type="Proteomes" id="UP000604825"/>
    </source>
</evidence>
<dbReference type="EMBL" id="CAJGYO010000004">
    <property type="protein sequence ID" value="CAD6226298.1"/>
    <property type="molecule type" value="Genomic_DNA"/>
</dbReference>
<dbReference type="Proteomes" id="UP000604825">
    <property type="component" value="Unassembled WGS sequence"/>
</dbReference>
<name>A0A811NRG5_9POAL</name>
<sequence>MSSVVRKSLPQLIRPSSEELEMKTTTSSIDLSSFDKGFSAMPATCFLVFEHPIDEPAETIRRGLSRALAYYHPIAGRLAPGAGGGQARVECNGEGVVFVDASADCALKEAKLFGLSSGATMLPDDLAVYYPVTVFSCGGFVAGVTWNHAIADGARMAQFLQAVGELACGLPAPSVVPTWCDSSLPALPPHQSRVPWPHANGGQPCTVFEAVTAVLWQCRTRVVISDPEAPSLLFIVANVRKHVGAKDGYYGNCVTGQLVVATSGSVVNGPILDIVKMIRHAKEQITKQLKRNDGGGGGDDKPQASKPQPEDMLRYNYNLLSVSSMRNIGLDEVEVGGRKPVRVMCRARVPHMTAILRGVPAMEREEWAQHGHPLC</sequence>
<dbReference type="PANTHER" id="PTHR31147">
    <property type="entry name" value="ACYL TRANSFERASE 4"/>
    <property type="match status" value="1"/>
</dbReference>
<comment type="similarity">
    <text evidence="1">Belongs to the plant acyltransferase family.</text>
</comment>